<evidence type="ECO:0000256" key="6">
    <source>
        <dbReference type="ARBA" id="ARBA00023136"/>
    </source>
</evidence>
<gene>
    <name evidence="8" type="ORF">BTE48_15440</name>
</gene>
<dbReference type="NCBIfam" id="TIGR00765">
    <property type="entry name" value="yihY_not_rbn"/>
    <property type="match status" value="1"/>
</dbReference>
<evidence type="ECO:0000313" key="8">
    <source>
        <dbReference type="EMBL" id="OPX54188.1"/>
    </source>
</evidence>
<evidence type="ECO:0000256" key="2">
    <source>
        <dbReference type="ARBA" id="ARBA00022475"/>
    </source>
</evidence>
<comment type="caution">
    <text evidence="8">The sequence shown here is derived from an EMBL/GenBank/DDBJ whole genome shotgun (WGS) entry which is preliminary data.</text>
</comment>
<proteinExistence type="inferred from homology"/>
<dbReference type="PANTHER" id="PTHR30213">
    <property type="entry name" value="INNER MEMBRANE PROTEIN YHJD"/>
    <property type="match status" value="1"/>
</dbReference>
<sequence>MANIKEYWLPLARYVIARFIKNESSKVAASLTYTSLFAIVPMMTVAYGILSAMPSIQGLGAELENNLFSSFVPESGQVVQGYLADFAKQAKNLTIVGVLFLVVTAVMMMSAIEKAFNKIWSVSEARSGASSFLLYWAVLTLGPILLGAGFAFSSYLLSQQLFLQASDSLGVTSIILRWFPVATSSMAFTMMYILVPNCHVPWKNALVGGLFTAVCFELAKQGFTLFISASPSYQVVYGAFAAVPLFLLWVYLSWNLTLLGATLVMALGRFRTDWSLQHNLNFTVALNLLNLLYSSWQQGQETKASAVKEVLAPLSFSQQRIVVKSLQNSGLIVRTEKKEWRLARSLETINIWQLMALLPWQIPEISSDNESLLWPDARTWLLQYQNLNQTHHNQAAHTLFESKGA</sequence>
<keyword evidence="6 7" id="KW-0472">Membrane</keyword>
<keyword evidence="9" id="KW-1185">Reference proteome</keyword>
<dbReference type="RefSeq" id="WP_078746637.1">
    <property type="nucleotide sequence ID" value="NZ_FUXG01000036.1"/>
</dbReference>
<dbReference type="InterPro" id="IPR017039">
    <property type="entry name" value="Virul_fac_BrkB"/>
</dbReference>
<comment type="subcellular location">
    <subcellularLocation>
        <location evidence="1 7">Cell membrane</location>
        <topology evidence="1 7">Multi-pass membrane protein</topology>
    </subcellularLocation>
</comment>
<keyword evidence="5 7" id="KW-1133">Transmembrane helix</keyword>
<evidence type="ECO:0000313" key="9">
    <source>
        <dbReference type="Proteomes" id="UP000191418"/>
    </source>
</evidence>
<keyword evidence="3" id="KW-0997">Cell inner membrane</keyword>
<name>A0A1T4SL34_9GAMM</name>
<keyword evidence="4 7" id="KW-0812">Transmembrane</keyword>
<dbReference type="PANTHER" id="PTHR30213:SF0">
    <property type="entry name" value="UPF0761 MEMBRANE PROTEIN YIHY"/>
    <property type="match status" value="1"/>
</dbReference>
<evidence type="ECO:0000256" key="7">
    <source>
        <dbReference type="HAMAP-Rule" id="MF_00672"/>
    </source>
</evidence>
<dbReference type="HAMAP" id="MF_00672">
    <property type="entry name" value="UPF0761"/>
    <property type="match status" value="1"/>
</dbReference>
<dbReference type="STRING" id="64969.SAMN02745127_03141"/>
<dbReference type="Proteomes" id="UP000191418">
    <property type="component" value="Unassembled WGS sequence"/>
</dbReference>
<feature type="transmembrane region" description="Helical" evidence="7">
    <location>
        <begin position="235"/>
        <end position="267"/>
    </location>
</feature>
<feature type="transmembrane region" description="Helical" evidence="7">
    <location>
        <begin position="175"/>
        <end position="195"/>
    </location>
</feature>
<dbReference type="EMBL" id="MTSM01000034">
    <property type="protein sequence ID" value="OPX54188.1"/>
    <property type="molecule type" value="Genomic_DNA"/>
</dbReference>
<dbReference type="InterPro" id="IPR023679">
    <property type="entry name" value="UPF0761_bac"/>
</dbReference>
<organism evidence="8 9">
    <name type="scientific">Oceanospirillum multiglobuliferum</name>
    <dbReference type="NCBI Taxonomy" id="64969"/>
    <lineage>
        <taxon>Bacteria</taxon>
        <taxon>Pseudomonadati</taxon>
        <taxon>Pseudomonadota</taxon>
        <taxon>Gammaproteobacteria</taxon>
        <taxon>Oceanospirillales</taxon>
        <taxon>Oceanospirillaceae</taxon>
        <taxon>Oceanospirillum</taxon>
    </lineage>
</organism>
<feature type="transmembrane region" description="Helical" evidence="7">
    <location>
        <begin position="27"/>
        <end position="50"/>
    </location>
</feature>
<reference evidence="8 9" key="1">
    <citation type="submission" date="2017-01" db="EMBL/GenBank/DDBJ databases">
        <title>Genome Sequencing of a Marine Spirillum, Oceanospirillum multiglobuliferum ATCC 33336, from Japan.</title>
        <authorList>
            <person name="Carney J.G."/>
            <person name="Trachtenberg A.M."/>
            <person name="Rheaume B.A."/>
            <person name="Linnane J.D."/>
            <person name="Pitts N.L."/>
            <person name="Mykles D.L."/>
            <person name="Maclea K.S."/>
        </authorList>
    </citation>
    <scope>NUCLEOTIDE SEQUENCE [LARGE SCALE GENOMIC DNA]</scope>
    <source>
        <strain evidence="8 9">ATCC 33336</strain>
    </source>
</reference>
<feature type="transmembrane region" description="Helical" evidence="7">
    <location>
        <begin position="93"/>
        <end position="112"/>
    </location>
</feature>
<evidence type="ECO:0000256" key="1">
    <source>
        <dbReference type="ARBA" id="ARBA00004651"/>
    </source>
</evidence>
<evidence type="ECO:0000256" key="3">
    <source>
        <dbReference type="ARBA" id="ARBA00022519"/>
    </source>
</evidence>
<dbReference type="OrthoDB" id="9808671at2"/>
<dbReference type="AlphaFoldDB" id="A0A1T4SL34"/>
<evidence type="ECO:0000256" key="5">
    <source>
        <dbReference type="ARBA" id="ARBA00022989"/>
    </source>
</evidence>
<accession>A0A1T4SL34</accession>
<feature type="transmembrane region" description="Helical" evidence="7">
    <location>
        <begin position="133"/>
        <end position="155"/>
    </location>
</feature>
<dbReference type="GO" id="GO:0005886">
    <property type="term" value="C:plasma membrane"/>
    <property type="evidence" value="ECO:0007669"/>
    <property type="project" value="UniProtKB-SubCell"/>
</dbReference>
<dbReference type="Pfam" id="PF03631">
    <property type="entry name" value="Virul_fac_BrkB"/>
    <property type="match status" value="1"/>
</dbReference>
<keyword evidence="2 7" id="KW-1003">Cell membrane</keyword>
<protein>
    <recommendedName>
        <fullName evidence="7">UPF0761 membrane protein BTE48_15440</fullName>
    </recommendedName>
</protein>
<evidence type="ECO:0000256" key="4">
    <source>
        <dbReference type="ARBA" id="ARBA00022692"/>
    </source>
</evidence>
<comment type="similarity">
    <text evidence="7">Belongs to the UPF0761 family.</text>
</comment>
<feature type="transmembrane region" description="Helical" evidence="7">
    <location>
        <begin position="207"/>
        <end position="229"/>
    </location>
</feature>